<sequence length="461" mass="51798">MTSITEEPAASPPARKQRLFPAHLAPIDKFLLDDDIPRYPMTYVIQLDCEGAFDRDDFEAALDGAIERHPYLTAKIGPGKRGMLSWIDGGADRPLLDWGGYDDPIVPPGGEPIDIRNEIGLRLWVRQDERRSKLVFQWHHSVTDGTGAFRFMGDLFVLYDQSKGGKKSKMLTLDPTLLRERRGRMARAYTAGNKRAVRAELWNQLREVFTRWAAPLAPRADKSAASFPGVMIHTLPKDETAQLRAVADKAHVMLNDLLLERLFQSLAVWNSMHVRRTSKRPLRVMMPTDLRESSETEMPAANMVGYTFISRKAEECTDSDALLRSIANETDQIKHSQRGKGFIDAITASEVVPWAIPLLLHRGWCLATAVLTNNGDPARRMNARLPRDGGRLASGGVVVTRFSGVPPLRERTNVVLSAMTYAKELTLSVRCSPQEFGDEESQQFLDLYLAKLRELLPQQPE</sequence>
<comment type="caution">
    <text evidence="2">The sequence shown here is derived from an EMBL/GenBank/DDBJ whole genome shotgun (WGS) entry which is preliminary data.</text>
</comment>
<evidence type="ECO:0000313" key="2">
    <source>
        <dbReference type="EMBL" id="TWT35456.1"/>
    </source>
</evidence>
<dbReference type="EMBL" id="SIHJ01000001">
    <property type="protein sequence ID" value="TWT35456.1"/>
    <property type="molecule type" value="Genomic_DNA"/>
</dbReference>
<dbReference type="Proteomes" id="UP000316714">
    <property type="component" value="Unassembled WGS sequence"/>
</dbReference>
<dbReference type="OrthoDB" id="232867at2"/>
<keyword evidence="2" id="KW-0808">Transferase</keyword>
<dbReference type="InterPro" id="IPR023213">
    <property type="entry name" value="CAT-like_dom_sf"/>
</dbReference>
<keyword evidence="2" id="KW-0012">Acyltransferase</keyword>
<dbReference type="AlphaFoldDB" id="A0A5C5VA05"/>
<dbReference type="SUPFAM" id="SSF52777">
    <property type="entry name" value="CoA-dependent acyltransferases"/>
    <property type="match status" value="2"/>
</dbReference>
<proteinExistence type="predicted"/>
<keyword evidence="3" id="KW-1185">Reference proteome</keyword>
<protein>
    <submittedName>
        <fullName evidence="2">Acyltransferase PapA5</fullName>
    </submittedName>
</protein>
<dbReference type="Gene3D" id="3.30.559.10">
    <property type="entry name" value="Chloramphenicol acetyltransferase-like domain"/>
    <property type="match status" value="1"/>
</dbReference>
<dbReference type="InterPro" id="IPR001242">
    <property type="entry name" value="Condensation_dom"/>
</dbReference>
<feature type="domain" description="Condensation" evidence="1">
    <location>
        <begin position="111"/>
        <end position="305"/>
    </location>
</feature>
<dbReference type="Pfam" id="PF00668">
    <property type="entry name" value="Condensation"/>
    <property type="match status" value="1"/>
</dbReference>
<evidence type="ECO:0000259" key="1">
    <source>
        <dbReference type="Pfam" id="PF00668"/>
    </source>
</evidence>
<dbReference type="GO" id="GO:0016746">
    <property type="term" value="F:acyltransferase activity"/>
    <property type="evidence" value="ECO:0007669"/>
    <property type="project" value="UniProtKB-KW"/>
</dbReference>
<gene>
    <name evidence="2" type="ORF">KOR34_03480</name>
</gene>
<dbReference type="RefSeq" id="WP_146561643.1">
    <property type="nucleotide sequence ID" value="NZ_SIHJ01000001.1"/>
</dbReference>
<reference evidence="2 3" key="1">
    <citation type="submission" date="2019-02" db="EMBL/GenBank/DDBJ databases">
        <title>Deep-cultivation of Planctomycetes and their phenomic and genomic characterization uncovers novel biology.</title>
        <authorList>
            <person name="Wiegand S."/>
            <person name="Jogler M."/>
            <person name="Boedeker C."/>
            <person name="Pinto D."/>
            <person name="Vollmers J."/>
            <person name="Rivas-Marin E."/>
            <person name="Kohn T."/>
            <person name="Peeters S.H."/>
            <person name="Heuer A."/>
            <person name="Rast P."/>
            <person name="Oberbeckmann S."/>
            <person name="Bunk B."/>
            <person name="Jeske O."/>
            <person name="Meyerdierks A."/>
            <person name="Storesund J.E."/>
            <person name="Kallscheuer N."/>
            <person name="Luecker S."/>
            <person name="Lage O.M."/>
            <person name="Pohl T."/>
            <person name="Merkel B.J."/>
            <person name="Hornburger P."/>
            <person name="Mueller R.-W."/>
            <person name="Bruemmer F."/>
            <person name="Labrenz M."/>
            <person name="Spormann A.M."/>
            <person name="Op Den Camp H."/>
            <person name="Overmann J."/>
            <person name="Amann R."/>
            <person name="Jetten M.S.M."/>
            <person name="Mascher T."/>
            <person name="Medema M.H."/>
            <person name="Devos D.P."/>
            <person name="Kaster A.-K."/>
            <person name="Ovreas L."/>
            <person name="Rohde M."/>
            <person name="Galperin M.Y."/>
            <person name="Jogler C."/>
        </authorList>
    </citation>
    <scope>NUCLEOTIDE SEQUENCE [LARGE SCALE GENOMIC DNA]</scope>
    <source>
        <strain evidence="2 3">KOR34</strain>
    </source>
</reference>
<name>A0A5C5VA05_9BACT</name>
<dbReference type="Gene3D" id="3.30.559.30">
    <property type="entry name" value="Nonribosomal peptide synthetase, condensation domain"/>
    <property type="match status" value="1"/>
</dbReference>
<accession>A0A5C5VA05</accession>
<evidence type="ECO:0000313" key="3">
    <source>
        <dbReference type="Proteomes" id="UP000316714"/>
    </source>
</evidence>
<organism evidence="2 3">
    <name type="scientific">Posidoniimonas corsicana</name>
    <dbReference type="NCBI Taxonomy" id="1938618"/>
    <lineage>
        <taxon>Bacteria</taxon>
        <taxon>Pseudomonadati</taxon>
        <taxon>Planctomycetota</taxon>
        <taxon>Planctomycetia</taxon>
        <taxon>Pirellulales</taxon>
        <taxon>Lacipirellulaceae</taxon>
        <taxon>Posidoniimonas</taxon>
    </lineage>
</organism>